<evidence type="ECO:0000256" key="1">
    <source>
        <dbReference type="SAM" id="MobiDB-lite"/>
    </source>
</evidence>
<feature type="region of interest" description="Disordered" evidence="1">
    <location>
        <begin position="303"/>
        <end position="358"/>
    </location>
</feature>
<feature type="region of interest" description="Disordered" evidence="1">
    <location>
        <begin position="51"/>
        <end position="72"/>
    </location>
</feature>
<dbReference type="PANTHER" id="PTHR35004">
    <property type="entry name" value="TRANSPOSASE RV3428C-RELATED"/>
    <property type="match status" value="1"/>
</dbReference>
<comment type="caution">
    <text evidence="3">The sequence shown here is derived from an EMBL/GenBank/DDBJ whole genome shotgun (WGS) entry which is preliminary data.</text>
</comment>
<dbReference type="PANTHER" id="PTHR35004:SF7">
    <property type="entry name" value="INTEGRASE PROTEIN"/>
    <property type="match status" value="1"/>
</dbReference>
<dbReference type="Gene3D" id="3.30.420.10">
    <property type="entry name" value="Ribonuclease H-like superfamily/Ribonuclease H"/>
    <property type="match status" value="1"/>
</dbReference>
<sequence>MDFNHVPADVRWAIANWPEDAERGAVSRFCERHEISRSVFYKIRRLAPEVGPVGATEPGSRRPHASPSRTEESVIEHAIAVRAWLVEQGLDAGPLSVHARMTRQGLNPPSRATLARAFAAAGLSKPEPRKRPRAANRRFVYPAPNCCWQIDAFTWSLADGTTVAIHQVIDDHSRMAVGTLVADGETAKAAVQAVAAAIRRWGVPQRLLSDNGLAFNPTRRGFTGKLVDYLIDLGVKPITGKPDKPTTQGKNERFHQTLQKWLNARPPAKTIADLQASVDQFDQYYNHERVHQALDGKTPAEAWAATAPAPEPTPEPRMPQIPPSLRTLTPVTPATPATGATTATAADEAAAPPASRRTRTPLALHAATGNVTLNVKQNGQVKVLSCLFYVATSRAGQPVHAIWDENNVEIFTHDGEHLVTYPRPVTTGMYYRAPPAVAPR</sequence>
<dbReference type="InterPro" id="IPR012337">
    <property type="entry name" value="RNaseH-like_sf"/>
</dbReference>
<dbReference type="SUPFAM" id="SSF53098">
    <property type="entry name" value="Ribonuclease H-like"/>
    <property type="match status" value="1"/>
</dbReference>
<evidence type="ECO:0000313" key="4">
    <source>
        <dbReference type="Proteomes" id="UP000293852"/>
    </source>
</evidence>
<dbReference type="PROSITE" id="PS50994">
    <property type="entry name" value="INTEGRASE"/>
    <property type="match status" value="1"/>
</dbReference>
<dbReference type="InterPro" id="IPR001584">
    <property type="entry name" value="Integrase_cat-core"/>
</dbReference>
<protein>
    <submittedName>
        <fullName evidence="3">Integrase-like protein</fullName>
    </submittedName>
</protein>
<dbReference type="Proteomes" id="UP000293852">
    <property type="component" value="Unassembled WGS sequence"/>
</dbReference>
<dbReference type="GO" id="GO:0015074">
    <property type="term" value="P:DNA integration"/>
    <property type="evidence" value="ECO:0007669"/>
    <property type="project" value="InterPro"/>
</dbReference>
<dbReference type="AlphaFoldDB" id="A0A4Q7M093"/>
<evidence type="ECO:0000259" key="2">
    <source>
        <dbReference type="PROSITE" id="PS50994"/>
    </source>
</evidence>
<dbReference type="InterPro" id="IPR036397">
    <property type="entry name" value="RNaseH_sf"/>
</dbReference>
<feature type="compositionally biased region" description="Low complexity" evidence="1">
    <location>
        <begin position="327"/>
        <end position="358"/>
    </location>
</feature>
<keyword evidence="4" id="KW-1185">Reference proteome</keyword>
<feature type="domain" description="Integrase catalytic" evidence="2">
    <location>
        <begin position="140"/>
        <end position="307"/>
    </location>
</feature>
<organism evidence="3 4">
    <name type="scientific">Xylanimonas ulmi</name>
    <dbReference type="NCBI Taxonomy" id="228973"/>
    <lineage>
        <taxon>Bacteria</taxon>
        <taxon>Bacillati</taxon>
        <taxon>Actinomycetota</taxon>
        <taxon>Actinomycetes</taxon>
        <taxon>Micrococcales</taxon>
        <taxon>Promicromonosporaceae</taxon>
        <taxon>Xylanimonas</taxon>
    </lineage>
</organism>
<dbReference type="Pfam" id="PF13683">
    <property type="entry name" value="rve_3"/>
    <property type="match status" value="1"/>
</dbReference>
<dbReference type="GO" id="GO:0003676">
    <property type="term" value="F:nucleic acid binding"/>
    <property type="evidence" value="ECO:0007669"/>
    <property type="project" value="InterPro"/>
</dbReference>
<gene>
    <name evidence="3" type="ORF">EV386_1454</name>
</gene>
<name>A0A4Q7M093_9MICO</name>
<feature type="compositionally biased region" description="Pro residues" evidence="1">
    <location>
        <begin position="309"/>
        <end position="322"/>
    </location>
</feature>
<reference evidence="3 4" key="1">
    <citation type="submission" date="2019-02" db="EMBL/GenBank/DDBJ databases">
        <title>Sequencing the genomes of 1000 actinobacteria strains.</title>
        <authorList>
            <person name="Klenk H.-P."/>
        </authorList>
    </citation>
    <scope>NUCLEOTIDE SEQUENCE [LARGE SCALE GENOMIC DNA]</scope>
    <source>
        <strain evidence="3 4">DSM 16932</strain>
    </source>
</reference>
<dbReference type="EMBL" id="SGWX01000001">
    <property type="protein sequence ID" value="RZS61165.1"/>
    <property type="molecule type" value="Genomic_DNA"/>
</dbReference>
<accession>A0A4Q7M093</accession>
<proteinExistence type="predicted"/>
<evidence type="ECO:0000313" key="3">
    <source>
        <dbReference type="EMBL" id="RZS61165.1"/>
    </source>
</evidence>